<dbReference type="EMBL" id="LT670817">
    <property type="protein sequence ID" value="SHI05341.1"/>
    <property type="molecule type" value="Genomic_DNA"/>
</dbReference>
<dbReference type="PANTHER" id="PTHR30346">
    <property type="entry name" value="TRANSCRIPTIONAL DUAL REGULATOR HCAR-RELATED"/>
    <property type="match status" value="1"/>
</dbReference>
<keyword evidence="4" id="KW-0804">Transcription</keyword>
<dbReference type="InterPro" id="IPR036388">
    <property type="entry name" value="WH-like_DNA-bd_sf"/>
</dbReference>
<keyword evidence="2" id="KW-0805">Transcription regulation</keyword>
<evidence type="ECO:0000256" key="3">
    <source>
        <dbReference type="ARBA" id="ARBA00023125"/>
    </source>
</evidence>
<evidence type="ECO:0000256" key="4">
    <source>
        <dbReference type="ARBA" id="ARBA00023163"/>
    </source>
</evidence>
<dbReference type="SUPFAM" id="SSF46785">
    <property type="entry name" value="Winged helix' DNA-binding domain"/>
    <property type="match status" value="1"/>
</dbReference>
<keyword evidence="3" id="KW-0238">DNA-binding</keyword>
<dbReference type="GO" id="GO:0003677">
    <property type="term" value="F:DNA binding"/>
    <property type="evidence" value="ECO:0007669"/>
    <property type="project" value="UniProtKB-KW"/>
</dbReference>
<evidence type="ECO:0000256" key="1">
    <source>
        <dbReference type="ARBA" id="ARBA00009437"/>
    </source>
</evidence>
<dbReference type="PANTHER" id="PTHR30346:SF28">
    <property type="entry name" value="HTH-TYPE TRANSCRIPTIONAL REGULATOR CYNR"/>
    <property type="match status" value="1"/>
</dbReference>
<gene>
    <name evidence="6" type="ORF">SAMN05443248_7779</name>
</gene>
<evidence type="ECO:0000313" key="6">
    <source>
        <dbReference type="EMBL" id="SHI05341.1"/>
    </source>
</evidence>
<comment type="similarity">
    <text evidence="1">Belongs to the LysR transcriptional regulatory family.</text>
</comment>
<sequence>MLLRHVRYLKAVANDGSFTRAAAALQASQPALSRSTRDLEERLGAAA</sequence>
<dbReference type="GO" id="GO:0032993">
    <property type="term" value="C:protein-DNA complex"/>
    <property type="evidence" value="ECO:0007669"/>
    <property type="project" value="TreeGrafter"/>
</dbReference>
<dbReference type="Proteomes" id="UP000189796">
    <property type="component" value="Chromosome I"/>
</dbReference>
<name>A0A1M5XZU8_9BRAD</name>
<evidence type="ECO:0000256" key="2">
    <source>
        <dbReference type="ARBA" id="ARBA00023015"/>
    </source>
</evidence>
<dbReference type="Gene3D" id="1.10.10.10">
    <property type="entry name" value="Winged helix-like DNA-binding domain superfamily/Winged helix DNA-binding domain"/>
    <property type="match status" value="1"/>
</dbReference>
<dbReference type="Pfam" id="PF00126">
    <property type="entry name" value="HTH_1"/>
    <property type="match status" value="1"/>
</dbReference>
<dbReference type="InterPro" id="IPR036390">
    <property type="entry name" value="WH_DNA-bd_sf"/>
</dbReference>
<dbReference type="GO" id="GO:0003700">
    <property type="term" value="F:DNA-binding transcription factor activity"/>
    <property type="evidence" value="ECO:0007669"/>
    <property type="project" value="InterPro"/>
</dbReference>
<organism evidence="6 7">
    <name type="scientific">Bradyrhizobium erythrophlei</name>
    <dbReference type="NCBI Taxonomy" id="1437360"/>
    <lineage>
        <taxon>Bacteria</taxon>
        <taxon>Pseudomonadati</taxon>
        <taxon>Pseudomonadota</taxon>
        <taxon>Alphaproteobacteria</taxon>
        <taxon>Hyphomicrobiales</taxon>
        <taxon>Nitrobacteraceae</taxon>
        <taxon>Bradyrhizobium</taxon>
    </lineage>
</organism>
<dbReference type="InterPro" id="IPR000847">
    <property type="entry name" value="LysR_HTH_N"/>
</dbReference>
<dbReference type="RefSeq" id="WP_079605914.1">
    <property type="nucleotide sequence ID" value="NZ_LT670817.1"/>
</dbReference>
<evidence type="ECO:0000259" key="5">
    <source>
        <dbReference type="PROSITE" id="PS50931"/>
    </source>
</evidence>
<dbReference type="PRINTS" id="PR00039">
    <property type="entry name" value="HTHLYSR"/>
</dbReference>
<protein>
    <submittedName>
        <fullName evidence="6">Regulatory helix-turn-helix protein, lysR family</fullName>
    </submittedName>
</protein>
<feature type="domain" description="HTH lysR-type" evidence="5">
    <location>
        <begin position="1"/>
        <end position="47"/>
    </location>
</feature>
<proteinExistence type="inferred from homology"/>
<reference evidence="6 7" key="1">
    <citation type="submission" date="2016-11" db="EMBL/GenBank/DDBJ databases">
        <authorList>
            <person name="Jaros S."/>
            <person name="Januszkiewicz K."/>
            <person name="Wedrychowicz H."/>
        </authorList>
    </citation>
    <scope>NUCLEOTIDE SEQUENCE [LARGE SCALE GENOMIC DNA]</scope>
    <source>
        <strain evidence="6 7">GAS138</strain>
    </source>
</reference>
<accession>A0A1M5XZU8</accession>
<dbReference type="AlphaFoldDB" id="A0A1M5XZU8"/>
<dbReference type="PROSITE" id="PS50931">
    <property type="entry name" value="HTH_LYSR"/>
    <property type="match status" value="1"/>
</dbReference>
<evidence type="ECO:0000313" key="7">
    <source>
        <dbReference type="Proteomes" id="UP000189796"/>
    </source>
</evidence>